<protein>
    <submittedName>
        <fullName evidence="2">Uncharacterized protein</fullName>
    </submittedName>
</protein>
<dbReference type="AlphaFoldDB" id="A0A392WB58"/>
<reference evidence="2 3" key="1">
    <citation type="journal article" date="2018" name="Front. Plant Sci.">
        <title>Red Clover (Trifolium pratense) and Zigzag Clover (T. medium) - A Picture of Genomic Similarities and Differences.</title>
        <authorList>
            <person name="Dluhosova J."/>
            <person name="Istvanek J."/>
            <person name="Nedelnik J."/>
            <person name="Repkova J."/>
        </authorList>
    </citation>
    <scope>NUCLEOTIDE SEQUENCE [LARGE SCALE GENOMIC DNA]</scope>
    <source>
        <strain evidence="3">cv. 10/8</strain>
        <tissue evidence="2">Leaf</tissue>
    </source>
</reference>
<dbReference type="Proteomes" id="UP000265520">
    <property type="component" value="Unassembled WGS sequence"/>
</dbReference>
<feature type="compositionally biased region" description="Basic and acidic residues" evidence="1">
    <location>
        <begin position="9"/>
        <end position="31"/>
    </location>
</feature>
<feature type="region of interest" description="Disordered" evidence="1">
    <location>
        <begin position="1"/>
        <end position="39"/>
    </location>
</feature>
<name>A0A392WB58_9FABA</name>
<sequence>EEQMWSEAPESKIQKDDAIFKEQMREERIPEEGSFGEGP</sequence>
<keyword evidence="3" id="KW-1185">Reference proteome</keyword>
<evidence type="ECO:0000313" key="2">
    <source>
        <dbReference type="EMBL" id="MCI97466.1"/>
    </source>
</evidence>
<comment type="caution">
    <text evidence="2">The sequence shown here is derived from an EMBL/GenBank/DDBJ whole genome shotgun (WGS) entry which is preliminary data.</text>
</comment>
<evidence type="ECO:0000313" key="3">
    <source>
        <dbReference type="Proteomes" id="UP000265520"/>
    </source>
</evidence>
<organism evidence="2 3">
    <name type="scientific">Trifolium medium</name>
    <dbReference type="NCBI Taxonomy" id="97028"/>
    <lineage>
        <taxon>Eukaryota</taxon>
        <taxon>Viridiplantae</taxon>
        <taxon>Streptophyta</taxon>
        <taxon>Embryophyta</taxon>
        <taxon>Tracheophyta</taxon>
        <taxon>Spermatophyta</taxon>
        <taxon>Magnoliopsida</taxon>
        <taxon>eudicotyledons</taxon>
        <taxon>Gunneridae</taxon>
        <taxon>Pentapetalae</taxon>
        <taxon>rosids</taxon>
        <taxon>fabids</taxon>
        <taxon>Fabales</taxon>
        <taxon>Fabaceae</taxon>
        <taxon>Papilionoideae</taxon>
        <taxon>50 kb inversion clade</taxon>
        <taxon>NPAAA clade</taxon>
        <taxon>Hologalegina</taxon>
        <taxon>IRL clade</taxon>
        <taxon>Trifolieae</taxon>
        <taxon>Trifolium</taxon>
    </lineage>
</organism>
<proteinExistence type="predicted"/>
<feature type="non-terminal residue" evidence="2">
    <location>
        <position position="1"/>
    </location>
</feature>
<dbReference type="EMBL" id="LXQA011444050">
    <property type="protein sequence ID" value="MCI97466.1"/>
    <property type="molecule type" value="Genomic_DNA"/>
</dbReference>
<evidence type="ECO:0000256" key="1">
    <source>
        <dbReference type="SAM" id="MobiDB-lite"/>
    </source>
</evidence>
<accession>A0A392WB58</accession>